<reference evidence="13" key="1">
    <citation type="submission" date="2021-10" db="EMBL/GenBank/DDBJ databases">
        <title>Tropical sea cucumber genome reveals ecological adaptation and Cuvierian tubules defense mechanism.</title>
        <authorList>
            <person name="Chen T."/>
        </authorList>
    </citation>
    <scope>NUCLEOTIDE SEQUENCE</scope>
    <source>
        <strain evidence="13">Nanhai2018</strain>
        <tissue evidence="13">Muscle</tissue>
    </source>
</reference>
<dbReference type="EMBL" id="JAIZAY010000007">
    <property type="protein sequence ID" value="KAJ8039214.1"/>
    <property type="molecule type" value="Genomic_DNA"/>
</dbReference>
<evidence type="ECO:0000313" key="13">
    <source>
        <dbReference type="EMBL" id="KAJ8039214.1"/>
    </source>
</evidence>
<dbReference type="InterPro" id="IPR046378">
    <property type="entry name" value="DAXX_histone-bd"/>
</dbReference>
<feature type="compositionally biased region" description="Basic and acidic residues" evidence="11">
    <location>
        <begin position="659"/>
        <end position="669"/>
    </location>
</feature>
<dbReference type="GO" id="GO:0006915">
    <property type="term" value="P:apoptotic process"/>
    <property type="evidence" value="ECO:0007669"/>
    <property type="project" value="UniProtKB-KW"/>
</dbReference>
<feature type="region of interest" description="Disordered" evidence="11">
    <location>
        <begin position="109"/>
        <end position="144"/>
    </location>
</feature>
<keyword evidence="4" id="KW-0158">Chromosome</keyword>
<dbReference type="GO" id="GO:0016605">
    <property type="term" value="C:PML body"/>
    <property type="evidence" value="ECO:0007669"/>
    <property type="project" value="TreeGrafter"/>
</dbReference>
<evidence type="ECO:0000256" key="9">
    <source>
        <dbReference type="ARBA" id="ARBA00023242"/>
    </source>
</evidence>
<feature type="region of interest" description="Disordered" evidence="11">
    <location>
        <begin position="458"/>
        <end position="574"/>
    </location>
</feature>
<feature type="compositionally biased region" description="Low complexity" evidence="11">
    <location>
        <begin position="478"/>
        <end position="488"/>
    </location>
</feature>
<keyword evidence="8" id="KW-0143">Chaperone</keyword>
<accession>A0A9Q1C711</accession>
<name>A0A9Q1C711_HOLLE</name>
<dbReference type="Gene3D" id="1.20.58.2170">
    <property type="match status" value="1"/>
</dbReference>
<feature type="compositionally biased region" description="Polar residues" evidence="11">
    <location>
        <begin position="540"/>
        <end position="554"/>
    </location>
</feature>
<evidence type="ECO:0000256" key="3">
    <source>
        <dbReference type="ARBA" id="ARBA00004496"/>
    </source>
</evidence>
<dbReference type="GO" id="GO:0005737">
    <property type="term" value="C:cytoplasm"/>
    <property type="evidence" value="ECO:0007669"/>
    <property type="project" value="UniProtKB-SubCell"/>
</dbReference>
<sequence>MDNQKQFFEFQRLCKSLVPASKHELLEKLCAKQDKLYKEANPDFVASDEFGTILKRHLENLNGEKGEKEVFKSFWDLNQVLKGVKKTKLETLQNGTGDTNDIEMEKHNNVNDTQEGPSTSGSSDSGQNVASEAGGSSRDDKNQRRIEKLEKKLGKLHRAIQKLSEKELSLDEMEDECSIHIQEHRLRNRFVKGWEMLCKLKKISSATGRAKESTLVYRGSNYKEINVKVTKLINKPDHFPDYQEVLNLIEKVNEKKELGIDEVELGVLAREVFVDIGNQLKGRRQQDLLQSFGYANLAMADDDPAEVCEELRVKLKENEQLSSKKLSDELDKFSREQRMREARGEDLEAASEDEEEDIENDDLDKDDDKFDKLNDDDSDEEESPSSTDEPATKKVKRDSPCEDGIHCGTDSELSDNQESHANTAKIVPSIRLKQCEMETETSDIDFFLARDETATILTSGDESIIQGDGKTEHENESDLSSLPSVVSLSDDDSDDERDSSLDSNAEGMVSSLNRTEGHYIPTQSEVYAQRSNGCHRDVDSSLTSGRGSSKNTLQADHYGKPVPNHSNGTAASKTAKNWDADSAYLSNDQLIESDPIDELGEEGLVPVAECHSYAFVGRSHSGIQSAGTAAPKQGEPDADNDYIEIIDSSGSSPSPTVPETERESSKQDQDVIVISDSD</sequence>
<feature type="compositionally biased region" description="Basic and acidic residues" evidence="11">
    <location>
        <begin position="326"/>
        <end position="346"/>
    </location>
</feature>
<keyword evidence="9" id="KW-0539">Nucleus</keyword>
<evidence type="ECO:0000256" key="2">
    <source>
        <dbReference type="ARBA" id="ARBA00004286"/>
    </source>
</evidence>
<evidence type="ECO:0000313" key="14">
    <source>
        <dbReference type="Proteomes" id="UP001152320"/>
    </source>
</evidence>
<dbReference type="Gene3D" id="1.10.8.810">
    <property type="entry name" value="Daxx helical bundle domain"/>
    <property type="match status" value="1"/>
</dbReference>
<feature type="region of interest" description="Disordered" evidence="11">
    <location>
        <begin position="326"/>
        <end position="429"/>
    </location>
</feature>
<evidence type="ECO:0000256" key="5">
    <source>
        <dbReference type="ARBA" id="ARBA00022490"/>
    </source>
</evidence>
<dbReference type="GO" id="GO:0005694">
    <property type="term" value="C:chromosome"/>
    <property type="evidence" value="ECO:0007669"/>
    <property type="project" value="UniProtKB-SubCell"/>
</dbReference>
<dbReference type="OrthoDB" id="7492809at2759"/>
<dbReference type="InterPro" id="IPR046426">
    <property type="entry name" value="DAXX_histone-bd_sf"/>
</dbReference>
<feature type="domain" description="Daxx histone-binding" evidence="12">
    <location>
        <begin position="251"/>
        <end position="334"/>
    </location>
</feature>
<evidence type="ECO:0000256" key="11">
    <source>
        <dbReference type="SAM" id="MobiDB-lite"/>
    </source>
</evidence>
<evidence type="ECO:0000256" key="8">
    <source>
        <dbReference type="ARBA" id="ARBA00023186"/>
    </source>
</evidence>
<comment type="caution">
    <text evidence="13">The sequence shown here is derived from an EMBL/GenBank/DDBJ whole genome shotgun (WGS) entry which is preliminary data.</text>
</comment>
<dbReference type="Proteomes" id="UP001152320">
    <property type="component" value="Chromosome 7"/>
</dbReference>
<evidence type="ECO:0000256" key="10">
    <source>
        <dbReference type="SAM" id="Coils"/>
    </source>
</evidence>
<proteinExistence type="predicted"/>
<feature type="compositionally biased region" description="Acidic residues" evidence="11">
    <location>
        <begin position="347"/>
        <end position="365"/>
    </location>
</feature>
<comment type="subcellular location">
    <subcellularLocation>
        <location evidence="2">Chromosome</location>
    </subcellularLocation>
    <subcellularLocation>
        <location evidence="3">Cytoplasm</location>
    </subcellularLocation>
    <subcellularLocation>
        <location evidence="1">Nucleus</location>
    </subcellularLocation>
</comment>
<keyword evidence="14" id="KW-1185">Reference proteome</keyword>
<evidence type="ECO:0000256" key="1">
    <source>
        <dbReference type="ARBA" id="ARBA00004123"/>
    </source>
</evidence>
<dbReference type="GO" id="GO:0042981">
    <property type="term" value="P:regulation of apoptotic process"/>
    <property type="evidence" value="ECO:0007669"/>
    <property type="project" value="TreeGrafter"/>
</dbReference>
<feature type="compositionally biased region" description="Polar residues" evidence="11">
    <location>
        <begin position="110"/>
        <end position="130"/>
    </location>
</feature>
<dbReference type="Pfam" id="PF20920">
    <property type="entry name" value="DAXX_hist_bd"/>
    <property type="match status" value="1"/>
</dbReference>
<protein>
    <submittedName>
        <fullName evidence="13">Death domain-associated protein 6</fullName>
    </submittedName>
</protein>
<feature type="compositionally biased region" description="Polar residues" evidence="11">
    <location>
        <begin position="521"/>
        <end position="532"/>
    </location>
</feature>
<evidence type="ECO:0000259" key="12">
    <source>
        <dbReference type="Pfam" id="PF20920"/>
    </source>
</evidence>
<keyword evidence="5" id="KW-0963">Cytoplasm</keyword>
<evidence type="ECO:0000256" key="7">
    <source>
        <dbReference type="ARBA" id="ARBA00023054"/>
    </source>
</evidence>
<feature type="region of interest" description="Disordered" evidence="11">
    <location>
        <begin position="622"/>
        <end position="678"/>
    </location>
</feature>
<dbReference type="GO" id="GO:0050681">
    <property type="term" value="F:nuclear androgen receptor binding"/>
    <property type="evidence" value="ECO:0007669"/>
    <property type="project" value="TreeGrafter"/>
</dbReference>
<gene>
    <name evidence="13" type="ORF">HOLleu_16859</name>
</gene>
<feature type="compositionally biased region" description="Polar residues" evidence="11">
    <location>
        <begin position="564"/>
        <end position="574"/>
    </location>
</feature>
<dbReference type="PANTHER" id="PTHR12766">
    <property type="entry name" value="DEATH DOMAIN-ASSOCIATED PROTEIN 6 DAXX"/>
    <property type="match status" value="1"/>
</dbReference>
<dbReference type="GO" id="GO:0003714">
    <property type="term" value="F:transcription corepressor activity"/>
    <property type="evidence" value="ECO:0007669"/>
    <property type="project" value="TreeGrafter"/>
</dbReference>
<dbReference type="GO" id="GO:0042393">
    <property type="term" value="F:histone binding"/>
    <property type="evidence" value="ECO:0007669"/>
    <property type="project" value="InterPro"/>
</dbReference>
<feature type="coiled-coil region" evidence="10">
    <location>
        <begin position="146"/>
        <end position="183"/>
    </location>
</feature>
<evidence type="ECO:0000256" key="6">
    <source>
        <dbReference type="ARBA" id="ARBA00022703"/>
    </source>
</evidence>
<dbReference type="InterPro" id="IPR038298">
    <property type="entry name" value="Daxx_N_sf"/>
</dbReference>
<dbReference type="PANTHER" id="PTHR12766:SF7">
    <property type="entry name" value="DEATH DOMAIN-ASSOCIATED PROTEIN 6"/>
    <property type="match status" value="1"/>
</dbReference>
<dbReference type="GO" id="GO:0006334">
    <property type="term" value="P:nucleosome assembly"/>
    <property type="evidence" value="ECO:0007669"/>
    <property type="project" value="TreeGrafter"/>
</dbReference>
<organism evidence="13 14">
    <name type="scientific">Holothuria leucospilota</name>
    <name type="common">Black long sea cucumber</name>
    <name type="synonym">Mertensiothuria leucospilota</name>
    <dbReference type="NCBI Taxonomy" id="206669"/>
    <lineage>
        <taxon>Eukaryota</taxon>
        <taxon>Metazoa</taxon>
        <taxon>Echinodermata</taxon>
        <taxon>Eleutherozoa</taxon>
        <taxon>Echinozoa</taxon>
        <taxon>Holothuroidea</taxon>
        <taxon>Aspidochirotacea</taxon>
        <taxon>Aspidochirotida</taxon>
        <taxon>Holothuriidae</taxon>
        <taxon>Holothuria</taxon>
    </lineage>
</organism>
<dbReference type="AlphaFoldDB" id="A0A9Q1C711"/>
<keyword evidence="7 10" id="KW-0175">Coiled coil</keyword>
<evidence type="ECO:0000256" key="4">
    <source>
        <dbReference type="ARBA" id="ARBA00022454"/>
    </source>
</evidence>
<dbReference type="GO" id="GO:0003713">
    <property type="term" value="F:transcription coactivator activity"/>
    <property type="evidence" value="ECO:0007669"/>
    <property type="project" value="TreeGrafter"/>
</dbReference>
<feature type="compositionally biased region" description="Basic and acidic residues" evidence="11">
    <location>
        <begin position="366"/>
        <end position="375"/>
    </location>
</feature>
<keyword evidence="6" id="KW-0053">Apoptosis</keyword>